<feature type="region of interest" description="Disordered" evidence="1">
    <location>
        <begin position="1"/>
        <end position="115"/>
    </location>
</feature>
<name>A0AAV7RJC1_PLEWA</name>
<dbReference type="AlphaFoldDB" id="A0AAV7RJC1"/>
<proteinExistence type="predicted"/>
<organism evidence="2 3">
    <name type="scientific">Pleurodeles waltl</name>
    <name type="common">Iberian ribbed newt</name>
    <dbReference type="NCBI Taxonomy" id="8319"/>
    <lineage>
        <taxon>Eukaryota</taxon>
        <taxon>Metazoa</taxon>
        <taxon>Chordata</taxon>
        <taxon>Craniata</taxon>
        <taxon>Vertebrata</taxon>
        <taxon>Euteleostomi</taxon>
        <taxon>Amphibia</taxon>
        <taxon>Batrachia</taxon>
        <taxon>Caudata</taxon>
        <taxon>Salamandroidea</taxon>
        <taxon>Salamandridae</taxon>
        <taxon>Pleurodelinae</taxon>
        <taxon>Pleurodeles</taxon>
    </lineage>
</organism>
<evidence type="ECO:0000313" key="3">
    <source>
        <dbReference type="Proteomes" id="UP001066276"/>
    </source>
</evidence>
<feature type="compositionally biased region" description="Basic and acidic residues" evidence="1">
    <location>
        <begin position="27"/>
        <end position="44"/>
    </location>
</feature>
<protein>
    <submittedName>
        <fullName evidence="2">Uncharacterized protein</fullName>
    </submittedName>
</protein>
<feature type="compositionally biased region" description="Acidic residues" evidence="1">
    <location>
        <begin position="16"/>
        <end position="26"/>
    </location>
</feature>
<dbReference type="Proteomes" id="UP001066276">
    <property type="component" value="Chromosome 5"/>
</dbReference>
<feature type="compositionally biased region" description="Basic and acidic residues" evidence="1">
    <location>
        <begin position="92"/>
        <end position="115"/>
    </location>
</feature>
<feature type="compositionally biased region" description="Basic and acidic residues" evidence="1">
    <location>
        <begin position="1"/>
        <end position="15"/>
    </location>
</feature>
<gene>
    <name evidence="2" type="ORF">NDU88_005517</name>
</gene>
<dbReference type="EMBL" id="JANPWB010000009">
    <property type="protein sequence ID" value="KAJ1152742.1"/>
    <property type="molecule type" value="Genomic_DNA"/>
</dbReference>
<comment type="caution">
    <text evidence="2">The sequence shown here is derived from an EMBL/GenBank/DDBJ whole genome shotgun (WGS) entry which is preliminary data.</text>
</comment>
<evidence type="ECO:0000313" key="2">
    <source>
        <dbReference type="EMBL" id="KAJ1152742.1"/>
    </source>
</evidence>
<reference evidence="2" key="1">
    <citation type="journal article" date="2022" name="bioRxiv">
        <title>Sequencing and chromosome-scale assembly of the giantPleurodeles waltlgenome.</title>
        <authorList>
            <person name="Brown T."/>
            <person name="Elewa A."/>
            <person name="Iarovenko S."/>
            <person name="Subramanian E."/>
            <person name="Araus A.J."/>
            <person name="Petzold A."/>
            <person name="Susuki M."/>
            <person name="Suzuki K.-i.T."/>
            <person name="Hayashi T."/>
            <person name="Toyoda A."/>
            <person name="Oliveira C."/>
            <person name="Osipova E."/>
            <person name="Leigh N.D."/>
            <person name="Simon A."/>
            <person name="Yun M.H."/>
        </authorList>
    </citation>
    <scope>NUCLEOTIDE SEQUENCE</scope>
    <source>
        <strain evidence="2">20211129_DDA</strain>
        <tissue evidence="2">Liver</tissue>
    </source>
</reference>
<sequence length="115" mass="12796">MRLPDEIKPDNGLQEREEEEIGDATDENGRAEEQKDAGDQRGEGRPGNSDVPSKKTGPVKQNNCEETRTHRHVPEGAWLNKVRSLFKGQNKRNTETGDGGEERGDREGKVERGTA</sequence>
<feature type="compositionally biased region" description="Basic and acidic residues" evidence="1">
    <location>
        <begin position="63"/>
        <end position="74"/>
    </location>
</feature>
<evidence type="ECO:0000256" key="1">
    <source>
        <dbReference type="SAM" id="MobiDB-lite"/>
    </source>
</evidence>
<keyword evidence="3" id="KW-1185">Reference proteome</keyword>
<accession>A0AAV7RJC1</accession>